<proteinExistence type="predicted"/>
<evidence type="ECO:0000256" key="1">
    <source>
        <dbReference type="SAM" id="MobiDB-lite"/>
    </source>
</evidence>
<keyword evidence="2" id="KW-1133">Transmembrane helix</keyword>
<evidence type="ECO:0000313" key="3">
    <source>
        <dbReference type="EMBL" id="KAJ6752957.1"/>
    </source>
</evidence>
<reference evidence="3" key="1">
    <citation type="submission" date="2022-11" db="EMBL/GenBank/DDBJ databases">
        <authorList>
            <person name="Hyden B.L."/>
            <person name="Feng K."/>
            <person name="Yates T."/>
            <person name="Jawdy S."/>
            <person name="Smart L.B."/>
            <person name="Muchero W."/>
        </authorList>
    </citation>
    <scope>NUCLEOTIDE SEQUENCE</scope>
    <source>
        <tissue evidence="3">Shoot tip</tissue>
    </source>
</reference>
<sequence length="93" mass="10818">MLTIETSVKRRMEGIKVNKSTEKKKRRNKDGRNNVDGGDIIWISKEDDETKAEGEKKRNKLRKKKKTEVGSKIMLWLGNLISFVLILKMVLMN</sequence>
<organism evidence="3 4">
    <name type="scientific">Salix koriyanagi</name>
    <dbReference type="NCBI Taxonomy" id="2511006"/>
    <lineage>
        <taxon>Eukaryota</taxon>
        <taxon>Viridiplantae</taxon>
        <taxon>Streptophyta</taxon>
        <taxon>Embryophyta</taxon>
        <taxon>Tracheophyta</taxon>
        <taxon>Spermatophyta</taxon>
        <taxon>Magnoliopsida</taxon>
        <taxon>eudicotyledons</taxon>
        <taxon>Gunneridae</taxon>
        <taxon>Pentapetalae</taxon>
        <taxon>rosids</taxon>
        <taxon>fabids</taxon>
        <taxon>Malpighiales</taxon>
        <taxon>Salicaceae</taxon>
        <taxon>Saliceae</taxon>
        <taxon>Salix</taxon>
    </lineage>
</organism>
<name>A0A9Q0VQP7_9ROSI</name>
<evidence type="ECO:0000256" key="2">
    <source>
        <dbReference type="SAM" id="Phobius"/>
    </source>
</evidence>
<dbReference type="EMBL" id="JAPFFM010000008">
    <property type="protein sequence ID" value="KAJ6752957.1"/>
    <property type="molecule type" value="Genomic_DNA"/>
</dbReference>
<dbReference type="AlphaFoldDB" id="A0A9Q0VQP7"/>
<evidence type="ECO:0000313" key="4">
    <source>
        <dbReference type="Proteomes" id="UP001151752"/>
    </source>
</evidence>
<protein>
    <recommendedName>
        <fullName evidence="5">Transmembrane protein</fullName>
    </recommendedName>
</protein>
<comment type="caution">
    <text evidence="3">The sequence shown here is derived from an EMBL/GenBank/DDBJ whole genome shotgun (WGS) entry which is preliminary data.</text>
</comment>
<feature type="transmembrane region" description="Helical" evidence="2">
    <location>
        <begin position="73"/>
        <end position="91"/>
    </location>
</feature>
<accession>A0A9Q0VQP7</accession>
<feature type="region of interest" description="Disordered" evidence="1">
    <location>
        <begin position="13"/>
        <end position="37"/>
    </location>
</feature>
<gene>
    <name evidence="3" type="ORF">OIU74_027740</name>
</gene>
<keyword evidence="4" id="KW-1185">Reference proteome</keyword>
<keyword evidence="2" id="KW-0472">Membrane</keyword>
<evidence type="ECO:0008006" key="5">
    <source>
        <dbReference type="Google" id="ProtNLM"/>
    </source>
</evidence>
<dbReference type="Proteomes" id="UP001151752">
    <property type="component" value="Unassembled WGS sequence"/>
</dbReference>
<keyword evidence="2" id="KW-0812">Transmembrane</keyword>
<reference evidence="3" key="2">
    <citation type="journal article" date="2023" name="Int. J. Mol. Sci.">
        <title>De Novo Assembly and Annotation of 11 Diverse Shrub Willow (Salix) Genomes Reveals Novel Gene Organization in Sex-Linked Regions.</title>
        <authorList>
            <person name="Hyden B."/>
            <person name="Feng K."/>
            <person name="Yates T.B."/>
            <person name="Jawdy S."/>
            <person name="Cereghino C."/>
            <person name="Smart L.B."/>
            <person name="Muchero W."/>
        </authorList>
    </citation>
    <scope>NUCLEOTIDE SEQUENCE</scope>
    <source>
        <tissue evidence="3">Shoot tip</tissue>
    </source>
</reference>